<sequence length="483" mass="50904">MCFPFPQIVNMRRLVSIQTIKSSSLTAQTIFSFHNVIQRGRFSLLVLGLTYLCAACNASEAQSSGKEAGKKRAVPVVVATAAQKTIPVQLSATGTVEAYSTVSVKSQVGGQLTGVYFQQGQNVKKGDLLFKIDSRPLQAALMQANAAKAKDLAQVKQAQANVLKAIAQVNQAKANVVKDKSQATNANVQAQRYSSLLKQGAISKEQSEQYQTTAAAQQATVKADQEGVANAQAAVAAAQADVQNAQAVVLADEAAIDNAKVQLSYTSIYSPIAGRTGSLKLNQGNLVEANATDPLITISQIHPIYVNFSIAQRLLPDIKKYSANNGKLEVDALPPKDAGRPVRGELTFVDSGVNTQTGTIQLKGTFANNDDRLFPGQFVNVVLKLSEEPNAITVPSQAVQSGQKGQFVYVVKPDKTAEMRTITVGDTVENETVIKQGLKPGEQVVIDGQFNLVPGATVQVKPEVGSRGAGGRGAGGGGAGGER</sequence>
<evidence type="ECO:0000256" key="3">
    <source>
        <dbReference type="ARBA" id="ARBA00022448"/>
    </source>
</evidence>
<dbReference type="STRING" id="63737.Npun_F1045"/>
<dbReference type="PhylomeDB" id="B2IV95"/>
<dbReference type="Pfam" id="PF25967">
    <property type="entry name" value="RND-MFP_C"/>
    <property type="match status" value="1"/>
</dbReference>
<keyword evidence="5" id="KW-0997">Cell inner membrane</keyword>
<feature type="domain" description="Multidrug resistance protein MdtA-like beta-barrel" evidence="10">
    <location>
        <begin position="303"/>
        <end position="385"/>
    </location>
</feature>
<evidence type="ECO:0000313" key="13">
    <source>
        <dbReference type="Proteomes" id="UP000001191"/>
    </source>
</evidence>
<feature type="domain" description="Multidrug resistance protein MdtA-like alpha-helical hairpin" evidence="8">
    <location>
        <begin position="169"/>
        <end position="233"/>
    </location>
</feature>
<dbReference type="HOGENOM" id="CLU_018816_2_0_3"/>
<dbReference type="InterPro" id="IPR058625">
    <property type="entry name" value="MdtA-like_BSH"/>
</dbReference>
<evidence type="ECO:0000259" key="8">
    <source>
        <dbReference type="Pfam" id="PF25876"/>
    </source>
</evidence>
<evidence type="ECO:0000259" key="9">
    <source>
        <dbReference type="Pfam" id="PF25917"/>
    </source>
</evidence>
<reference evidence="13" key="1">
    <citation type="submission" date="2008-04" db="EMBL/GenBank/DDBJ databases">
        <title>Complete sequence of chromosome of Nostoc punctiforme ATCC 29133.</title>
        <authorList>
            <consortium name="US DOE Joint Genome Institute"/>
            <person name="Copeland A."/>
            <person name="Lucas S."/>
            <person name="Lapidus A."/>
            <person name="Glavina del Rio T."/>
            <person name="Dalin E."/>
            <person name="Tice H."/>
            <person name="Pitluck S."/>
            <person name="Chain P."/>
            <person name="Malfatti S."/>
            <person name="Shin M."/>
            <person name="Vergez L."/>
            <person name="Schmutz J."/>
            <person name="Larimer F."/>
            <person name="Land M."/>
            <person name="Hauser L."/>
            <person name="Kyrpides N."/>
            <person name="Kim E."/>
            <person name="Meeks J.C."/>
            <person name="Elhai J."/>
            <person name="Campbell E.L."/>
            <person name="Thiel T."/>
            <person name="Longmire J."/>
            <person name="Potts M."/>
            <person name="Atlas R."/>
        </authorList>
    </citation>
    <scope>NUCLEOTIDE SEQUENCE [LARGE SCALE GENOMIC DNA]</scope>
    <source>
        <strain evidence="13">ATCC 29133 / PCC 73102</strain>
    </source>
</reference>
<feature type="region of interest" description="Disordered" evidence="7">
    <location>
        <begin position="462"/>
        <end position="483"/>
    </location>
</feature>
<comment type="subcellular location">
    <subcellularLocation>
        <location evidence="1">Cell membrane</location>
    </subcellularLocation>
</comment>
<evidence type="ECO:0000256" key="4">
    <source>
        <dbReference type="ARBA" id="ARBA00022475"/>
    </source>
</evidence>
<dbReference type="Gene3D" id="2.40.420.20">
    <property type="match status" value="1"/>
</dbReference>
<dbReference type="EMBL" id="CP001037">
    <property type="protein sequence ID" value="ACC79771.1"/>
    <property type="molecule type" value="Genomic_DNA"/>
</dbReference>
<dbReference type="GO" id="GO:1990281">
    <property type="term" value="C:efflux pump complex"/>
    <property type="evidence" value="ECO:0007669"/>
    <property type="project" value="TreeGrafter"/>
</dbReference>
<dbReference type="InterPro" id="IPR058624">
    <property type="entry name" value="MdtA-like_HH"/>
</dbReference>
<dbReference type="Pfam" id="PF25917">
    <property type="entry name" value="BSH_RND"/>
    <property type="match status" value="1"/>
</dbReference>
<dbReference type="PANTHER" id="PTHR30469">
    <property type="entry name" value="MULTIDRUG RESISTANCE PROTEIN MDTA"/>
    <property type="match status" value="1"/>
</dbReference>
<dbReference type="FunFam" id="2.40.420.20:FF:000001">
    <property type="entry name" value="Efflux RND transporter periplasmic adaptor subunit"/>
    <property type="match status" value="1"/>
</dbReference>
<feature type="domain" description="Multidrug resistance protein MdtA-like C-terminal permuted SH3" evidence="11">
    <location>
        <begin position="390"/>
        <end position="448"/>
    </location>
</feature>
<dbReference type="InterPro" id="IPR058627">
    <property type="entry name" value="MdtA-like_C"/>
</dbReference>
<dbReference type="Pfam" id="PF25944">
    <property type="entry name" value="Beta-barrel_RND"/>
    <property type="match status" value="1"/>
</dbReference>
<dbReference type="Gene3D" id="1.10.287.470">
    <property type="entry name" value="Helix hairpin bin"/>
    <property type="match status" value="3"/>
</dbReference>
<dbReference type="InterPro" id="IPR006143">
    <property type="entry name" value="RND_pump_MFP"/>
</dbReference>
<dbReference type="Gene3D" id="2.40.30.170">
    <property type="match status" value="1"/>
</dbReference>
<keyword evidence="3" id="KW-0813">Transport</keyword>
<dbReference type="NCBIfam" id="TIGR01730">
    <property type="entry name" value="RND_mfp"/>
    <property type="match status" value="1"/>
</dbReference>
<evidence type="ECO:0000256" key="6">
    <source>
        <dbReference type="ARBA" id="ARBA00023136"/>
    </source>
</evidence>
<dbReference type="Gene3D" id="2.40.50.100">
    <property type="match status" value="2"/>
</dbReference>
<evidence type="ECO:0000259" key="11">
    <source>
        <dbReference type="Pfam" id="PF25967"/>
    </source>
</evidence>
<protein>
    <submittedName>
        <fullName evidence="12">Efflux transporter, RND family, MFP subunit</fullName>
    </submittedName>
</protein>
<keyword evidence="4" id="KW-1003">Cell membrane</keyword>
<dbReference type="SUPFAM" id="SSF111369">
    <property type="entry name" value="HlyD-like secretion proteins"/>
    <property type="match status" value="2"/>
</dbReference>
<evidence type="ECO:0000256" key="1">
    <source>
        <dbReference type="ARBA" id="ARBA00004236"/>
    </source>
</evidence>
<feature type="domain" description="Multidrug resistance protein MdtA-like barrel-sandwich hybrid" evidence="9">
    <location>
        <begin position="101"/>
        <end position="298"/>
    </location>
</feature>
<accession>B2IV95</accession>
<evidence type="ECO:0000256" key="2">
    <source>
        <dbReference type="ARBA" id="ARBA00009477"/>
    </source>
</evidence>
<keyword evidence="13" id="KW-1185">Reference proteome</keyword>
<dbReference type="KEGG" id="npu:Npun_F1045"/>
<dbReference type="Proteomes" id="UP000001191">
    <property type="component" value="Chromosome"/>
</dbReference>
<evidence type="ECO:0000313" key="12">
    <source>
        <dbReference type="EMBL" id="ACC79771.1"/>
    </source>
</evidence>
<dbReference type="InterPro" id="IPR058626">
    <property type="entry name" value="MdtA-like_b-barrel"/>
</dbReference>
<comment type="similarity">
    <text evidence="2">Belongs to the membrane fusion protein (MFP) (TC 8.A.1) family.</text>
</comment>
<dbReference type="Pfam" id="PF25876">
    <property type="entry name" value="HH_MFP_RND"/>
    <property type="match status" value="1"/>
</dbReference>
<dbReference type="eggNOG" id="COG0845">
    <property type="taxonomic scope" value="Bacteria"/>
</dbReference>
<dbReference type="PANTHER" id="PTHR30469:SF36">
    <property type="entry name" value="BLL3903 PROTEIN"/>
    <property type="match status" value="1"/>
</dbReference>
<evidence type="ECO:0000259" key="10">
    <source>
        <dbReference type="Pfam" id="PF25944"/>
    </source>
</evidence>
<dbReference type="GO" id="GO:0030313">
    <property type="term" value="C:cell envelope"/>
    <property type="evidence" value="ECO:0007669"/>
    <property type="project" value="UniProtKB-SubCell"/>
</dbReference>
<dbReference type="GO" id="GO:0015562">
    <property type="term" value="F:efflux transmembrane transporter activity"/>
    <property type="evidence" value="ECO:0007669"/>
    <property type="project" value="TreeGrafter"/>
</dbReference>
<feature type="compositionally biased region" description="Gly residues" evidence="7">
    <location>
        <begin position="467"/>
        <end position="483"/>
    </location>
</feature>
<keyword evidence="6" id="KW-0472">Membrane</keyword>
<gene>
    <name evidence="12" type="ordered locus">Npun_F1045</name>
</gene>
<organism evidence="12 13">
    <name type="scientific">Nostoc punctiforme (strain ATCC 29133 / PCC 73102)</name>
    <dbReference type="NCBI Taxonomy" id="63737"/>
    <lineage>
        <taxon>Bacteria</taxon>
        <taxon>Bacillati</taxon>
        <taxon>Cyanobacteriota</taxon>
        <taxon>Cyanophyceae</taxon>
        <taxon>Nostocales</taxon>
        <taxon>Nostocaceae</taxon>
        <taxon>Nostoc</taxon>
    </lineage>
</organism>
<reference evidence="12 13" key="2">
    <citation type="journal article" date="2013" name="Plant Physiol.">
        <title>A Nostoc punctiforme Sugar Transporter Necessary to Establish a Cyanobacterium-Plant Symbiosis.</title>
        <authorList>
            <person name="Ekman M."/>
            <person name="Picossi S."/>
            <person name="Campbell E.L."/>
            <person name="Meeks J.C."/>
            <person name="Flores E."/>
        </authorList>
    </citation>
    <scope>NUCLEOTIDE SEQUENCE [LARGE SCALE GENOMIC DNA]</scope>
    <source>
        <strain evidence="13">ATCC 29133 / PCC 73102</strain>
    </source>
</reference>
<proteinExistence type="inferred from homology"/>
<evidence type="ECO:0000256" key="7">
    <source>
        <dbReference type="SAM" id="MobiDB-lite"/>
    </source>
</evidence>
<dbReference type="AlphaFoldDB" id="B2IV95"/>
<dbReference type="EnsemblBacteria" id="ACC79771">
    <property type="protein sequence ID" value="ACC79771"/>
    <property type="gene ID" value="Npun_F1045"/>
</dbReference>
<name>B2IV95_NOSP7</name>
<evidence type="ECO:0000256" key="5">
    <source>
        <dbReference type="ARBA" id="ARBA00022519"/>
    </source>
</evidence>